<feature type="chain" id="PRO_5034279375" description="Neuroendocrine protein 7B2" evidence="10">
    <location>
        <begin position="21"/>
        <end position="227"/>
    </location>
</feature>
<evidence type="ECO:0000256" key="5">
    <source>
        <dbReference type="ARBA" id="ARBA00022525"/>
    </source>
</evidence>
<evidence type="ECO:0000256" key="4">
    <source>
        <dbReference type="ARBA" id="ARBA00022448"/>
    </source>
</evidence>
<evidence type="ECO:0000256" key="9">
    <source>
        <dbReference type="SAM" id="MobiDB-lite"/>
    </source>
</evidence>
<evidence type="ECO:0000256" key="8">
    <source>
        <dbReference type="ARBA" id="ARBA00023186"/>
    </source>
</evidence>
<comment type="similarity">
    <text evidence="2">Belongs to the 7B2 family.</text>
</comment>
<evidence type="ECO:0000256" key="7">
    <source>
        <dbReference type="ARBA" id="ARBA00023157"/>
    </source>
</evidence>
<evidence type="ECO:0000313" key="11">
    <source>
        <dbReference type="Proteomes" id="UP000694844"/>
    </source>
</evidence>
<evidence type="ECO:0000313" key="12">
    <source>
        <dbReference type="RefSeq" id="XP_022333160.1"/>
    </source>
</evidence>
<feature type="compositionally biased region" description="Basic residues" evidence="9">
    <location>
        <begin position="215"/>
        <end position="227"/>
    </location>
</feature>
<feature type="signal peptide" evidence="10">
    <location>
        <begin position="1"/>
        <end position="20"/>
    </location>
</feature>
<comment type="subcellular location">
    <subcellularLocation>
        <location evidence="1">Secreted</location>
    </subcellularLocation>
</comment>
<dbReference type="GO" id="GO:0030141">
    <property type="term" value="C:secretory granule"/>
    <property type="evidence" value="ECO:0007669"/>
    <property type="project" value="InterPro"/>
</dbReference>
<name>A0A8B8DYX6_CRAVI</name>
<dbReference type="RefSeq" id="XP_022333160.1">
    <property type="nucleotide sequence ID" value="XM_022477452.1"/>
</dbReference>
<accession>A0A8B8DYX6</accession>
<feature type="region of interest" description="Disordered" evidence="9">
    <location>
        <begin position="204"/>
        <end position="227"/>
    </location>
</feature>
<dbReference type="GeneID" id="111130401"/>
<evidence type="ECO:0000256" key="6">
    <source>
        <dbReference type="ARBA" id="ARBA00022729"/>
    </source>
</evidence>
<dbReference type="GO" id="GO:0030234">
    <property type="term" value="F:enzyme regulator activity"/>
    <property type="evidence" value="ECO:0007669"/>
    <property type="project" value="TreeGrafter"/>
</dbReference>
<keyword evidence="6 10" id="KW-0732">Signal</keyword>
<dbReference type="AlphaFoldDB" id="A0A8B8DYX6"/>
<proteinExistence type="inferred from homology"/>
<keyword evidence="8" id="KW-0143">Chaperone</keyword>
<evidence type="ECO:0000256" key="1">
    <source>
        <dbReference type="ARBA" id="ARBA00004613"/>
    </source>
</evidence>
<evidence type="ECO:0000256" key="3">
    <source>
        <dbReference type="ARBA" id="ARBA00019589"/>
    </source>
</evidence>
<dbReference type="Proteomes" id="UP000694844">
    <property type="component" value="Chromosome 4"/>
</dbReference>
<evidence type="ECO:0000256" key="2">
    <source>
        <dbReference type="ARBA" id="ARBA00006348"/>
    </source>
</evidence>
<evidence type="ECO:0000256" key="10">
    <source>
        <dbReference type="SAM" id="SignalP"/>
    </source>
</evidence>
<protein>
    <recommendedName>
        <fullName evidence="3">Neuroendocrine protein 7B2</fullName>
    </recommendedName>
</protein>
<dbReference type="GO" id="GO:0007218">
    <property type="term" value="P:neuropeptide signaling pathway"/>
    <property type="evidence" value="ECO:0007669"/>
    <property type="project" value="InterPro"/>
</dbReference>
<sequence>MGFTMILQYVLAITFLASEAKLSPGGSLGWPELGQLYSLDDLRAGLGDGLDGGYYDLASRSAPNEDWSNVGYQEPTLNDDIFSEASIRDQEYQQNSPLWGYQSVSGGTGDGKDNPKQVKTDKVLPAYCNPPNPCPIGYTSDDNCIENFENSPNNNRKLMKEQECPCDKEHMFSCPADDKISPKSVPSLDSVIAQLGNMAAEEAQNPYFEGPHNRVAAKKGYYKPRHQ</sequence>
<organism evidence="11 12">
    <name type="scientific">Crassostrea virginica</name>
    <name type="common">Eastern oyster</name>
    <dbReference type="NCBI Taxonomy" id="6565"/>
    <lineage>
        <taxon>Eukaryota</taxon>
        <taxon>Metazoa</taxon>
        <taxon>Spiralia</taxon>
        <taxon>Lophotrochozoa</taxon>
        <taxon>Mollusca</taxon>
        <taxon>Bivalvia</taxon>
        <taxon>Autobranchia</taxon>
        <taxon>Pteriomorphia</taxon>
        <taxon>Ostreida</taxon>
        <taxon>Ostreoidea</taxon>
        <taxon>Ostreidae</taxon>
        <taxon>Crassostrea</taxon>
    </lineage>
</organism>
<dbReference type="PANTHER" id="PTHR12738:SF0">
    <property type="entry name" value="NEUROENDOCRINE PROTEIN 7B2"/>
    <property type="match status" value="1"/>
</dbReference>
<keyword evidence="11" id="KW-1185">Reference proteome</keyword>
<reference evidence="12" key="1">
    <citation type="submission" date="2025-08" db="UniProtKB">
        <authorList>
            <consortium name="RefSeq"/>
        </authorList>
    </citation>
    <scope>IDENTIFICATION</scope>
    <source>
        <tissue evidence="12">Whole sample</tissue>
    </source>
</reference>
<dbReference type="GO" id="GO:0046883">
    <property type="term" value="P:regulation of hormone secretion"/>
    <property type="evidence" value="ECO:0007669"/>
    <property type="project" value="TreeGrafter"/>
</dbReference>
<dbReference type="InterPro" id="IPR007945">
    <property type="entry name" value="Secretogranin_V"/>
</dbReference>
<keyword evidence="5" id="KW-0964">Secreted</keyword>
<dbReference type="Pfam" id="PF05281">
    <property type="entry name" value="Secretogranin_V"/>
    <property type="match status" value="1"/>
</dbReference>
<dbReference type="PANTHER" id="PTHR12738">
    <property type="entry name" value="NEUROENDOCRINE PROTEIN 7B2"/>
    <property type="match status" value="1"/>
</dbReference>
<gene>
    <name evidence="12" type="primary">LOC111130401</name>
</gene>
<keyword evidence="4" id="KW-0813">Transport</keyword>
<keyword evidence="7" id="KW-1015">Disulfide bond</keyword>
<dbReference type="OrthoDB" id="9922675at2759"/>
<dbReference type="GO" id="GO:0005576">
    <property type="term" value="C:extracellular region"/>
    <property type="evidence" value="ECO:0007669"/>
    <property type="project" value="UniProtKB-SubCell"/>
</dbReference>